<proteinExistence type="predicted"/>
<keyword evidence="2" id="KW-0732">Signal</keyword>
<feature type="signal peptide" evidence="2">
    <location>
        <begin position="1"/>
        <end position="22"/>
    </location>
</feature>
<evidence type="ECO:0000313" key="4">
    <source>
        <dbReference type="Proteomes" id="UP000185622"/>
    </source>
</evidence>
<evidence type="ECO:0000256" key="1">
    <source>
        <dbReference type="SAM" id="Phobius"/>
    </source>
</evidence>
<name>A0ABN4X919_9RHOB</name>
<dbReference type="Proteomes" id="UP000185622">
    <property type="component" value="Chromosome"/>
</dbReference>
<keyword evidence="1" id="KW-1133">Transmembrane helix</keyword>
<keyword evidence="1" id="KW-0812">Transmembrane</keyword>
<gene>
    <name evidence="3" type="ORF">BMG03_15025</name>
</gene>
<feature type="transmembrane region" description="Helical" evidence="1">
    <location>
        <begin position="32"/>
        <end position="52"/>
    </location>
</feature>
<protein>
    <submittedName>
        <fullName evidence="3">Uncharacterized protein</fullName>
    </submittedName>
</protein>
<evidence type="ECO:0000256" key="2">
    <source>
        <dbReference type="SAM" id="SignalP"/>
    </source>
</evidence>
<keyword evidence="4" id="KW-1185">Reference proteome</keyword>
<organism evidence="3 4">
    <name type="scientific">Thioclava nitratireducens</name>
    <dbReference type="NCBI Taxonomy" id="1915078"/>
    <lineage>
        <taxon>Bacteria</taxon>
        <taxon>Pseudomonadati</taxon>
        <taxon>Pseudomonadota</taxon>
        <taxon>Alphaproteobacteria</taxon>
        <taxon>Rhodobacterales</taxon>
        <taxon>Paracoccaceae</taxon>
        <taxon>Thioclava</taxon>
    </lineage>
</organism>
<evidence type="ECO:0000313" key="3">
    <source>
        <dbReference type="EMBL" id="AQS48955.1"/>
    </source>
</evidence>
<feature type="chain" id="PRO_5046924035" evidence="2">
    <location>
        <begin position="23"/>
        <end position="64"/>
    </location>
</feature>
<accession>A0ABN4X919</accession>
<dbReference type="EMBL" id="CP019437">
    <property type="protein sequence ID" value="AQS48955.1"/>
    <property type="molecule type" value="Genomic_DNA"/>
</dbReference>
<sequence length="64" mass="6705">MKGRPMKFVAALAVLAPTAALAHPGHGAGSTWFFHDGPLIGLLALAVVAYVGPELARALRRNKE</sequence>
<keyword evidence="1" id="KW-0472">Membrane</keyword>
<reference evidence="3 4" key="1">
    <citation type="submission" date="2017-01" db="EMBL/GenBank/DDBJ databases">
        <title>The complete genome sequence of a sulfur-oxidizing marine bacterium Thioclava sp. 25B10_4T.</title>
        <authorList>
            <person name="Liu Y."/>
            <person name="Lai Q."/>
            <person name="Shao Z."/>
        </authorList>
    </citation>
    <scope>NUCLEOTIDE SEQUENCE [LARGE SCALE GENOMIC DNA]</scope>
    <source>
        <strain evidence="3 4">25B10_4</strain>
    </source>
</reference>